<comment type="cofactor">
    <cofactor evidence="2 8">
        <name>NADP(+)</name>
        <dbReference type="ChEBI" id="CHEBI:58349"/>
    </cofactor>
</comment>
<dbReference type="HAMAP" id="MF_00955">
    <property type="entry name" value="GDP_Man_dehydratase"/>
    <property type="match status" value="1"/>
</dbReference>
<dbReference type="EMBL" id="BSNZ01000003">
    <property type="protein sequence ID" value="GLQ83412.1"/>
    <property type="molecule type" value="Genomic_DNA"/>
</dbReference>
<dbReference type="Gene3D" id="3.40.50.720">
    <property type="entry name" value="NAD(P)-binding Rossmann-like Domain"/>
    <property type="match status" value="1"/>
</dbReference>
<keyword evidence="8" id="KW-0521">NADP</keyword>
<dbReference type="AlphaFoldDB" id="A0AA37SGD1"/>
<dbReference type="FunFam" id="3.40.50.720:FF:000924">
    <property type="entry name" value="GDP-mannose 4,6 dehydratase"/>
    <property type="match status" value="1"/>
</dbReference>
<evidence type="ECO:0000256" key="5">
    <source>
        <dbReference type="ARBA" id="ARBA00022458"/>
    </source>
</evidence>
<evidence type="ECO:0000256" key="6">
    <source>
        <dbReference type="ARBA" id="ARBA00023239"/>
    </source>
</evidence>
<comment type="function">
    <text evidence="7 8">Catalyzes the conversion of GDP-D-mannose to GDP-4-dehydro-6-deoxy-D-mannose.</text>
</comment>
<dbReference type="GO" id="GO:0008446">
    <property type="term" value="F:GDP-mannose 4,6-dehydratase activity"/>
    <property type="evidence" value="ECO:0007669"/>
    <property type="project" value="UniProtKB-UniRule"/>
</dbReference>
<evidence type="ECO:0000259" key="9">
    <source>
        <dbReference type="Pfam" id="PF16363"/>
    </source>
</evidence>
<dbReference type="CDD" id="cd05260">
    <property type="entry name" value="GDP_MD_SDR_e"/>
    <property type="match status" value="1"/>
</dbReference>
<sequence>MPTALITGITGQDGAYLSQLLLGKGYRVVGLLRRSASADVIGERLRWLGILDDVELLDGNMTDLSSLIRIVETVKPDEIYNLAAQSFVAASWQQPLLTGNVTGMGTVNMLEAARIVKSDARFYQASSSEMYGLIQEPVQNEKTPFYPRSPYAAAKLYAHWMTVNYRESFGMHASSGILFNHESPLRGIEFVTRKVTDGVARIKLGLAKELALGNLDATRDWGHARDYVRAMYLMLQQDVPDDYVIATGRTTSIRDLCRIAFSSAGLNYEDHVVTNPAFLRPAEVEVLLGDASKAKKALSWEPETTLEQMITEMVEADLARHRKRSGL</sequence>
<evidence type="ECO:0000256" key="4">
    <source>
        <dbReference type="ARBA" id="ARBA00011989"/>
    </source>
</evidence>
<evidence type="ECO:0000256" key="7">
    <source>
        <dbReference type="ARBA" id="ARBA00059383"/>
    </source>
</evidence>
<evidence type="ECO:0000256" key="3">
    <source>
        <dbReference type="ARBA" id="ARBA00009263"/>
    </source>
</evidence>
<evidence type="ECO:0000256" key="2">
    <source>
        <dbReference type="ARBA" id="ARBA00001937"/>
    </source>
</evidence>
<keyword evidence="6 8" id="KW-0456">Lyase</keyword>
<organism evidence="10 11">
    <name type="scientific">Gluconobacter sphaericus NBRC 12467</name>
    <dbReference type="NCBI Taxonomy" id="1307951"/>
    <lineage>
        <taxon>Bacteria</taxon>
        <taxon>Pseudomonadati</taxon>
        <taxon>Pseudomonadota</taxon>
        <taxon>Alphaproteobacteria</taxon>
        <taxon>Acetobacterales</taxon>
        <taxon>Acetobacteraceae</taxon>
        <taxon>Gluconobacter</taxon>
    </lineage>
</organism>
<dbReference type="InterPro" id="IPR036291">
    <property type="entry name" value="NAD(P)-bd_dom_sf"/>
</dbReference>
<proteinExistence type="inferred from homology"/>
<gene>
    <name evidence="8 10" type="primary">gmd</name>
    <name evidence="10" type="ORF">GCM10007872_03200</name>
</gene>
<comment type="caution">
    <text evidence="8">Lacks conserved residue(s) required for the propagation of feature annotation.</text>
</comment>
<comment type="similarity">
    <text evidence="3 8">Belongs to the NAD(P)-dependent epimerase/dehydratase family. GDP-mannose 4,6-dehydratase subfamily.</text>
</comment>
<feature type="domain" description="NAD(P)-binding" evidence="9">
    <location>
        <begin position="5"/>
        <end position="313"/>
    </location>
</feature>
<dbReference type="EC" id="4.2.1.47" evidence="4 8"/>
<dbReference type="Gene3D" id="3.90.25.10">
    <property type="entry name" value="UDP-galactose 4-epimerase, domain 1"/>
    <property type="match status" value="1"/>
</dbReference>
<dbReference type="InterPro" id="IPR016040">
    <property type="entry name" value="NAD(P)-bd_dom"/>
</dbReference>
<reference evidence="11" key="1">
    <citation type="journal article" date="2019" name="Int. J. Syst. Evol. Microbiol.">
        <title>The Global Catalogue of Microorganisms (GCM) 10K type strain sequencing project: providing services to taxonomists for standard genome sequencing and annotation.</title>
        <authorList>
            <consortium name="The Broad Institute Genomics Platform"/>
            <consortium name="The Broad Institute Genome Sequencing Center for Infectious Disease"/>
            <person name="Wu L."/>
            <person name="Ma J."/>
        </authorList>
    </citation>
    <scope>NUCLEOTIDE SEQUENCE [LARGE SCALE GENOMIC DNA]</scope>
    <source>
        <strain evidence="11">NBRC 12467</strain>
    </source>
</reference>
<evidence type="ECO:0000256" key="1">
    <source>
        <dbReference type="ARBA" id="ARBA00000188"/>
    </source>
</evidence>
<dbReference type="Pfam" id="PF16363">
    <property type="entry name" value="GDP_Man_Dehyd"/>
    <property type="match status" value="1"/>
</dbReference>
<dbReference type="GO" id="GO:0042351">
    <property type="term" value="P:'de novo' GDP-L-fucose biosynthetic process"/>
    <property type="evidence" value="ECO:0007669"/>
    <property type="project" value="TreeGrafter"/>
</dbReference>
<name>A0AA37SGD1_9PROT</name>
<dbReference type="Proteomes" id="UP001156708">
    <property type="component" value="Unassembled WGS sequence"/>
</dbReference>
<accession>A0AA37SGD1</accession>
<protein>
    <recommendedName>
        <fullName evidence="4 8">GDP-mannose 4,6-dehydratase</fullName>
        <ecNumber evidence="4 8">4.2.1.47</ecNumber>
    </recommendedName>
    <alternativeName>
        <fullName evidence="8">GDP-D-mannose dehydratase</fullName>
    </alternativeName>
</protein>
<dbReference type="PANTHER" id="PTHR43715">
    <property type="entry name" value="GDP-MANNOSE 4,6-DEHYDRATASE"/>
    <property type="match status" value="1"/>
</dbReference>
<evidence type="ECO:0000256" key="8">
    <source>
        <dbReference type="HAMAP-Rule" id="MF_00955"/>
    </source>
</evidence>
<evidence type="ECO:0000313" key="10">
    <source>
        <dbReference type="EMBL" id="GLQ83412.1"/>
    </source>
</evidence>
<keyword evidence="5" id="KW-0536">Nodulation</keyword>
<dbReference type="InterPro" id="IPR006368">
    <property type="entry name" value="GDP_Man_deHydtase"/>
</dbReference>
<comment type="caution">
    <text evidence="10">The sequence shown here is derived from an EMBL/GenBank/DDBJ whole genome shotgun (WGS) entry which is preliminary data.</text>
</comment>
<dbReference type="RefSeq" id="WP_141349546.1">
    <property type="nucleotide sequence ID" value="NZ_BARA01000024.1"/>
</dbReference>
<comment type="catalytic activity">
    <reaction evidence="1 8">
        <text>GDP-alpha-D-mannose = GDP-4-dehydro-alpha-D-rhamnose + H2O</text>
        <dbReference type="Rhea" id="RHEA:23820"/>
        <dbReference type="ChEBI" id="CHEBI:15377"/>
        <dbReference type="ChEBI" id="CHEBI:57527"/>
        <dbReference type="ChEBI" id="CHEBI:57964"/>
        <dbReference type="EC" id="4.2.1.47"/>
    </reaction>
</comment>
<dbReference type="SUPFAM" id="SSF51735">
    <property type="entry name" value="NAD(P)-binding Rossmann-fold domains"/>
    <property type="match status" value="1"/>
</dbReference>
<dbReference type="GO" id="GO:0070401">
    <property type="term" value="F:NADP+ binding"/>
    <property type="evidence" value="ECO:0007669"/>
    <property type="project" value="UniProtKB-UniRule"/>
</dbReference>
<dbReference type="PANTHER" id="PTHR43715:SF1">
    <property type="entry name" value="GDP-MANNOSE 4,6 DEHYDRATASE"/>
    <property type="match status" value="1"/>
</dbReference>
<evidence type="ECO:0000313" key="11">
    <source>
        <dbReference type="Proteomes" id="UP001156708"/>
    </source>
</evidence>
<dbReference type="NCBIfam" id="TIGR01472">
    <property type="entry name" value="gmd"/>
    <property type="match status" value="1"/>
</dbReference>
<keyword evidence="11" id="KW-1185">Reference proteome</keyword>